<name>A0ABS8Y6Y6_DATST</name>
<protein>
    <submittedName>
        <fullName evidence="1">Uncharacterized protein</fullName>
    </submittedName>
</protein>
<dbReference type="Proteomes" id="UP000823775">
    <property type="component" value="Unassembled WGS sequence"/>
</dbReference>
<dbReference type="Gene3D" id="3.40.50.1820">
    <property type="entry name" value="alpha/beta hydrolase"/>
    <property type="match status" value="1"/>
</dbReference>
<dbReference type="InterPro" id="IPR029058">
    <property type="entry name" value="AB_hydrolase_fold"/>
</dbReference>
<accession>A0ABS8Y6Y6</accession>
<proteinExistence type="predicted"/>
<sequence length="63" mass="7378">MHFLGLHNFWNAYEEQYSTQAIMFQDKSEDPNLVVVAFRGTGPFYADAWITDIDLSWYDLEGL</sequence>
<keyword evidence="2" id="KW-1185">Reference proteome</keyword>
<comment type="caution">
    <text evidence="1">The sequence shown here is derived from an EMBL/GenBank/DDBJ whole genome shotgun (WGS) entry which is preliminary data.</text>
</comment>
<dbReference type="EMBL" id="JACEIK010049930">
    <property type="protein sequence ID" value="MCE5167101.1"/>
    <property type="molecule type" value="Genomic_DNA"/>
</dbReference>
<organism evidence="1 2">
    <name type="scientific">Datura stramonium</name>
    <name type="common">Jimsonweed</name>
    <name type="synonym">Common thornapple</name>
    <dbReference type="NCBI Taxonomy" id="4076"/>
    <lineage>
        <taxon>Eukaryota</taxon>
        <taxon>Viridiplantae</taxon>
        <taxon>Streptophyta</taxon>
        <taxon>Embryophyta</taxon>
        <taxon>Tracheophyta</taxon>
        <taxon>Spermatophyta</taxon>
        <taxon>Magnoliopsida</taxon>
        <taxon>eudicotyledons</taxon>
        <taxon>Gunneridae</taxon>
        <taxon>Pentapetalae</taxon>
        <taxon>asterids</taxon>
        <taxon>lamiids</taxon>
        <taxon>Solanales</taxon>
        <taxon>Solanaceae</taxon>
        <taxon>Solanoideae</taxon>
        <taxon>Datureae</taxon>
        <taxon>Datura</taxon>
    </lineage>
</organism>
<feature type="non-terminal residue" evidence="1">
    <location>
        <position position="63"/>
    </location>
</feature>
<dbReference type="InterPro" id="IPR044819">
    <property type="entry name" value="OBL-like"/>
</dbReference>
<evidence type="ECO:0000313" key="2">
    <source>
        <dbReference type="Proteomes" id="UP000823775"/>
    </source>
</evidence>
<dbReference type="PANTHER" id="PTHR46086:SF30">
    <property type="entry name" value="FUNGAL LIPASE-LIKE DOMAIN-CONTAINING PROTEIN"/>
    <property type="match status" value="1"/>
</dbReference>
<gene>
    <name evidence="1" type="ORF">HAX54_037263</name>
</gene>
<evidence type="ECO:0000313" key="1">
    <source>
        <dbReference type="EMBL" id="MCE5167101.1"/>
    </source>
</evidence>
<dbReference type="PANTHER" id="PTHR46086">
    <property type="entry name" value="ALPHA/BETA-HYDROLASES SUPERFAMILY PROTEIN"/>
    <property type="match status" value="1"/>
</dbReference>
<reference evidence="1 2" key="1">
    <citation type="journal article" date="2021" name="BMC Genomics">
        <title>Datura genome reveals duplications of psychoactive alkaloid biosynthetic genes and high mutation rate following tissue culture.</title>
        <authorList>
            <person name="Rajewski A."/>
            <person name="Carter-House D."/>
            <person name="Stajich J."/>
            <person name="Litt A."/>
        </authorList>
    </citation>
    <scope>NUCLEOTIDE SEQUENCE [LARGE SCALE GENOMIC DNA]</scope>
    <source>
        <strain evidence="1">AR-01</strain>
    </source>
</reference>